<name>A0A091DPX0_FUKDA</name>
<sequence>MATELEKALNQVIEVYHKYSLVHGNPHALSKSDLKKLITTECPQYTKKKTATTWFKQLDINEDGAVNFEEFLHLVVKMGLRVHAESHRHDQH</sequence>
<dbReference type="InterPro" id="IPR011992">
    <property type="entry name" value="EF-hand-dom_pair"/>
</dbReference>
<dbReference type="SMART" id="SM01394">
    <property type="entry name" value="S_100"/>
    <property type="match status" value="1"/>
</dbReference>
<dbReference type="EMBL" id="KN123483">
    <property type="protein sequence ID" value="KFO24861.1"/>
    <property type="molecule type" value="Genomic_DNA"/>
</dbReference>
<dbReference type="GO" id="GO:0005737">
    <property type="term" value="C:cytoplasm"/>
    <property type="evidence" value="ECO:0007669"/>
    <property type="project" value="TreeGrafter"/>
</dbReference>
<evidence type="ECO:0000259" key="3">
    <source>
        <dbReference type="PROSITE" id="PS50222"/>
    </source>
</evidence>
<dbReference type="GO" id="GO:0005509">
    <property type="term" value="F:calcium ion binding"/>
    <property type="evidence" value="ECO:0007669"/>
    <property type="project" value="InterPro"/>
</dbReference>
<dbReference type="PANTHER" id="PTHR11639">
    <property type="entry name" value="S100 CALCIUM-BINDING PROTEIN"/>
    <property type="match status" value="1"/>
</dbReference>
<dbReference type="GO" id="GO:0043542">
    <property type="term" value="P:endothelial cell migration"/>
    <property type="evidence" value="ECO:0007669"/>
    <property type="project" value="TreeGrafter"/>
</dbReference>
<keyword evidence="1" id="KW-0479">Metal-binding</keyword>
<dbReference type="PROSITE" id="PS50222">
    <property type="entry name" value="EF_HAND_2"/>
    <property type="match status" value="1"/>
</dbReference>
<dbReference type="Proteomes" id="UP000028990">
    <property type="component" value="Unassembled WGS sequence"/>
</dbReference>
<dbReference type="STRING" id="885580.ENSFDAP00000007819"/>
<proteinExistence type="predicted"/>
<dbReference type="OrthoDB" id="26525at2759"/>
<dbReference type="PANTHER" id="PTHR11639:SF5">
    <property type="entry name" value="PROTEIN S100-A8"/>
    <property type="match status" value="1"/>
</dbReference>
<dbReference type="eggNOG" id="ENOG502SA01">
    <property type="taxonomic scope" value="Eukaryota"/>
</dbReference>
<evidence type="ECO:0000313" key="4">
    <source>
        <dbReference type="EMBL" id="KFO24861.1"/>
    </source>
</evidence>
<dbReference type="InterPro" id="IPR018247">
    <property type="entry name" value="EF_Hand_1_Ca_BS"/>
</dbReference>
<organism evidence="4 5">
    <name type="scientific">Fukomys damarensis</name>
    <name type="common">Damaraland mole rat</name>
    <name type="synonym">Cryptomys damarensis</name>
    <dbReference type="NCBI Taxonomy" id="885580"/>
    <lineage>
        <taxon>Eukaryota</taxon>
        <taxon>Metazoa</taxon>
        <taxon>Chordata</taxon>
        <taxon>Craniata</taxon>
        <taxon>Vertebrata</taxon>
        <taxon>Euteleostomi</taxon>
        <taxon>Mammalia</taxon>
        <taxon>Eutheria</taxon>
        <taxon>Euarchontoglires</taxon>
        <taxon>Glires</taxon>
        <taxon>Rodentia</taxon>
        <taxon>Hystricomorpha</taxon>
        <taxon>Bathyergidae</taxon>
        <taxon>Fukomys</taxon>
    </lineage>
</organism>
<dbReference type="Pfam" id="PF01023">
    <property type="entry name" value="S_100"/>
    <property type="match status" value="1"/>
</dbReference>
<gene>
    <name evidence="4" type="ORF">H920_13662</name>
</gene>
<dbReference type="InterPro" id="IPR002048">
    <property type="entry name" value="EF_hand_dom"/>
</dbReference>
<evidence type="ECO:0000313" key="5">
    <source>
        <dbReference type="Proteomes" id="UP000028990"/>
    </source>
</evidence>
<reference evidence="4 5" key="1">
    <citation type="submission" date="2013-11" db="EMBL/GenBank/DDBJ databases">
        <title>The Damaraland mole rat (Fukomys damarensis) genome and evolution of African mole rats.</title>
        <authorList>
            <person name="Gladyshev V.N."/>
            <person name="Fang X."/>
        </authorList>
    </citation>
    <scope>NUCLEOTIDE SEQUENCE [LARGE SCALE GENOMIC DNA]</scope>
    <source>
        <tissue evidence="4">Liver</tissue>
    </source>
</reference>
<protein>
    <submittedName>
        <fullName evidence="4">Protein S100-A8</fullName>
    </submittedName>
</protein>
<keyword evidence="5" id="KW-1185">Reference proteome</keyword>
<evidence type="ECO:0000256" key="2">
    <source>
        <dbReference type="ARBA" id="ARBA00022837"/>
    </source>
</evidence>
<evidence type="ECO:0000256" key="1">
    <source>
        <dbReference type="ARBA" id="ARBA00022723"/>
    </source>
</evidence>
<dbReference type="GO" id="GO:0032496">
    <property type="term" value="P:response to lipopolysaccharide"/>
    <property type="evidence" value="ECO:0007669"/>
    <property type="project" value="TreeGrafter"/>
</dbReference>
<dbReference type="InterPro" id="IPR013787">
    <property type="entry name" value="S100_Ca-bd_sub"/>
</dbReference>
<dbReference type="GO" id="GO:0002523">
    <property type="term" value="P:leukocyte migration involved in inflammatory response"/>
    <property type="evidence" value="ECO:0007669"/>
    <property type="project" value="TreeGrafter"/>
</dbReference>
<accession>A0A091DPX0</accession>
<keyword evidence="2" id="KW-0106">Calcium</keyword>
<dbReference type="GO" id="GO:0048306">
    <property type="term" value="F:calcium-dependent protein binding"/>
    <property type="evidence" value="ECO:0007669"/>
    <property type="project" value="TreeGrafter"/>
</dbReference>
<dbReference type="GO" id="GO:0030593">
    <property type="term" value="P:neutrophil chemotaxis"/>
    <property type="evidence" value="ECO:0007669"/>
    <property type="project" value="TreeGrafter"/>
</dbReference>
<dbReference type="SUPFAM" id="SSF47473">
    <property type="entry name" value="EF-hand"/>
    <property type="match status" value="1"/>
</dbReference>
<dbReference type="Gene3D" id="1.10.238.10">
    <property type="entry name" value="EF-hand"/>
    <property type="match status" value="1"/>
</dbReference>
<dbReference type="AlphaFoldDB" id="A0A091DPX0"/>
<dbReference type="GO" id="GO:0070062">
    <property type="term" value="C:extracellular exosome"/>
    <property type="evidence" value="ECO:0007669"/>
    <property type="project" value="TreeGrafter"/>
</dbReference>
<dbReference type="PROSITE" id="PS00018">
    <property type="entry name" value="EF_HAND_1"/>
    <property type="match status" value="1"/>
</dbReference>
<dbReference type="GO" id="GO:0070488">
    <property type="term" value="P:neutrophil aggregation"/>
    <property type="evidence" value="ECO:0007669"/>
    <property type="project" value="TreeGrafter"/>
</dbReference>
<feature type="domain" description="EF-hand" evidence="3">
    <location>
        <begin position="46"/>
        <end position="81"/>
    </location>
</feature>